<dbReference type="Proteomes" id="UP000009222">
    <property type="component" value="Chromosome"/>
</dbReference>
<dbReference type="EMBL" id="CP001841">
    <property type="protein sequence ID" value="AEF82258.1"/>
    <property type="molecule type" value="Genomic_DNA"/>
</dbReference>
<dbReference type="STRING" id="545695.TREAZ_2405"/>
<name>F5YGB4_LEAAZ</name>
<dbReference type="InParanoid" id="F5YGB4"/>
<keyword evidence="3" id="KW-1185">Reference proteome</keyword>
<dbReference type="KEGG" id="taz:TREAZ_2405"/>
<dbReference type="AlphaFoldDB" id="F5YGB4"/>
<evidence type="ECO:0000256" key="1">
    <source>
        <dbReference type="SAM" id="Phobius"/>
    </source>
</evidence>
<feature type="transmembrane region" description="Helical" evidence="1">
    <location>
        <begin position="55"/>
        <end position="74"/>
    </location>
</feature>
<keyword evidence="1" id="KW-0472">Membrane</keyword>
<dbReference type="HOGENOM" id="CLU_2319250_0_0_12"/>
<accession>F5YGB4</accession>
<reference evidence="3" key="1">
    <citation type="submission" date="2009-12" db="EMBL/GenBank/DDBJ databases">
        <title>Complete sequence of Treponema azotonutricium strain ZAS-9.</title>
        <authorList>
            <person name="Tetu S.G."/>
            <person name="Matson E."/>
            <person name="Ren Q."/>
            <person name="Seshadri R."/>
            <person name="Elbourne L."/>
            <person name="Hassan K.A."/>
            <person name="Durkin A."/>
            <person name="Radune D."/>
            <person name="Mohamoud Y."/>
            <person name="Shay R."/>
            <person name="Jin S."/>
            <person name="Zhang X."/>
            <person name="Lucey K."/>
            <person name="Ballor N.R."/>
            <person name="Ottesen E."/>
            <person name="Rosenthal R."/>
            <person name="Allen A."/>
            <person name="Leadbetter J.R."/>
            <person name="Paulsen I.T."/>
        </authorList>
    </citation>
    <scope>NUCLEOTIDE SEQUENCE [LARGE SCALE GENOMIC DNA]</scope>
    <source>
        <strain evidence="3">ATCC BAA-888 / DSM 13862 / ZAS-9</strain>
    </source>
</reference>
<reference evidence="2 3" key="2">
    <citation type="journal article" date="2011" name="ISME J.">
        <title>RNA-seq reveals cooperative metabolic interactions between two termite-gut spirochete species in co-culture.</title>
        <authorList>
            <person name="Rosenthal A.Z."/>
            <person name="Matson E.G."/>
            <person name="Eldar A."/>
            <person name="Leadbetter J.R."/>
        </authorList>
    </citation>
    <scope>NUCLEOTIDE SEQUENCE [LARGE SCALE GENOMIC DNA]</scope>
    <source>
        <strain evidence="3">ATCC BAA-888 / DSM 13862 / ZAS-9</strain>
    </source>
</reference>
<organism evidence="2 3">
    <name type="scientific">Leadbettera azotonutricia (strain ATCC BAA-888 / DSM 13862 / ZAS-9)</name>
    <name type="common">Treponema azotonutricium</name>
    <dbReference type="NCBI Taxonomy" id="545695"/>
    <lineage>
        <taxon>Bacteria</taxon>
        <taxon>Pseudomonadati</taxon>
        <taxon>Spirochaetota</taxon>
        <taxon>Spirochaetia</taxon>
        <taxon>Spirochaetales</taxon>
        <taxon>Breznakiellaceae</taxon>
        <taxon>Leadbettera</taxon>
    </lineage>
</organism>
<evidence type="ECO:0000313" key="3">
    <source>
        <dbReference type="Proteomes" id="UP000009222"/>
    </source>
</evidence>
<proteinExistence type="predicted"/>
<gene>
    <name evidence="2" type="ordered locus">TREAZ_2405</name>
</gene>
<keyword evidence="1" id="KW-0812">Transmembrane</keyword>
<keyword evidence="1" id="KW-1133">Transmembrane helix</keyword>
<sequence length="99" mass="11836">MNRFTVRDFTYNKENNTFLCPNKKILIYKGFVKLNRNSGDKYQASPGGKTHMRTLYLAMIYYFIMAFYFCKFLFVKKGLFLQPGYVLVFSFYIMLQTVQ</sequence>
<protein>
    <submittedName>
        <fullName evidence="2">Uncharacterized protein</fullName>
    </submittedName>
</protein>
<evidence type="ECO:0000313" key="2">
    <source>
        <dbReference type="EMBL" id="AEF82258.1"/>
    </source>
</evidence>
<feature type="transmembrane region" description="Helical" evidence="1">
    <location>
        <begin position="80"/>
        <end position="98"/>
    </location>
</feature>